<keyword evidence="8 14" id="KW-0249">Electron transport</keyword>
<protein>
    <recommendedName>
        <fullName evidence="4 14">Indolepyruvate oxidoreductase subunit IorA</fullName>
        <shortName evidence="14">IOR</shortName>
        <ecNumber evidence="3 14">1.2.7.8</ecNumber>
    </recommendedName>
    <alternativeName>
        <fullName evidence="12 14">Indolepyruvate ferredoxin oxidoreductase subunit alpha</fullName>
    </alternativeName>
</protein>
<evidence type="ECO:0000256" key="5">
    <source>
        <dbReference type="ARBA" id="ARBA00022448"/>
    </source>
</evidence>
<keyword evidence="5 14" id="KW-0813">Transport</keyword>
<dbReference type="EC" id="1.2.7.8" evidence="3 14"/>
<evidence type="ECO:0000256" key="4">
    <source>
        <dbReference type="ARBA" id="ARBA00017710"/>
    </source>
</evidence>
<keyword evidence="10 14" id="KW-0408">Iron</keyword>
<sequence>MKKTLMSGNEAIARGAYEAGVHFAAAYPGTPSTEILENVARYDEIDAQWSGNEKVALEVGIGASIAGSRVLVAMKHVGVNVAADPLMTFSYTGVNGGLVLVAADDPGMHSSQNEQDSRHYARLAKVPMLEPSDSQEAKDMVAIALDISEEFDTPVMLKSSTRISHAQTLVEQGERTAVAVRPYKKDLKKNVMIPAYARLRHVVVEERMDLLRKYVEQSPLNRIEWRDKKIGVICAGICYQYVREALPEASVLKLGINFPLPEKKLEEFASGVDQLYVVEELDPFMEEQIKAMGIKVRGKEDFPVIGEIFPNMIADKILGKPHTEPLEVAGYCDEPIPMRPPVLCPGCTHRSVFYMLKKLKMVVSGDIGCYTLGSLAPLEAMDTCVCMGASVSAGLGFEKGNADLKGKVVAVIGDSTFFHSGMTGLADVVYNRGTTLTMILDNRITAMTGHQHHPGTGSTLKGDPTLALDISAICKALGVERIREADPFNLKELEAVIKEEAAADEPSVIIVRRMCTLQDKSPKDLYEIDKDKCVTCGRCMKLGCPAISQHGEIYSVDSSLCVGCAVCVQVCKSDAIVKAGGDNA</sequence>
<keyword evidence="9 14" id="KW-0560">Oxidoreductase</keyword>
<evidence type="ECO:0000256" key="8">
    <source>
        <dbReference type="ARBA" id="ARBA00022982"/>
    </source>
</evidence>
<dbReference type="NCBIfam" id="TIGR03336">
    <property type="entry name" value="IOR_alpha"/>
    <property type="match status" value="1"/>
</dbReference>
<dbReference type="InterPro" id="IPR029061">
    <property type="entry name" value="THDP-binding"/>
</dbReference>
<feature type="domain" description="4Fe-4S ferredoxin-type" evidence="16">
    <location>
        <begin position="552"/>
        <end position="581"/>
    </location>
</feature>
<evidence type="ECO:0000256" key="1">
    <source>
        <dbReference type="ARBA" id="ARBA00002995"/>
    </source>
</evidence>
<reference evidence="17 18" key="1">
    <citation type="submission" date="2009-02" db="EMBL/GenBank/DDBJ databases">
        <title>Sequencing of the draft genome and assembly of Dethiobacter alkaliphilus AHT 1.</title>
        <authorList>
            <consortium name="US DOE Joint Genome Institute (JGI-PGF)"/>
            <person name="Lucas S."/>
            <person name="Copeland A."/>
            <person name="Lapidus A."/>
            <person name="Glavina del Rio T."/>
            <person name="Dalin E."/>
            <person name="Tice H."/>
            <person name="Bruce D."/>
            <person name="Goodwin L."/>
            <person name="Pitluck S."/>
            <person name="Larimer F."/>
            <person name="Land M.L."/>
            <person name="Hauser L."/>
            <person name="Muyzer G."/>
        </authorList>
    </citation>
    <scope>NUCLEOTIDE SEQUENCE [LARGE SCALE GENOMIC DNA]</scope>
    <source>
        <strain evidence="17 18">AHT 1</strain>
    </source>
</reference>
<dbReference type="Proteomes" id="UP000006443">
    <property type="component" value="Unassembled WGS sequence"/>
</dbReference>
<evidence type="ECO:0000256" key="10">
    <source>
        <dbReference type="ARBA" id="ARBA00023004"/>
    </source>
</evidence>
<comment type="caution">
    <text evidence="17">The sequence shown here is derived from an EMBL/GenBank/DDBJ whole genome shotgun (WGS) entry which is preliminary data.</text>
</comment>
<accession>C0GJD9</accession>
<dbReference type="GO" id="GO:0051539">
    <property type="term" value="F:4 iron, 4 sulfur cluster binding"/>
    <property type="evidence" value="ECO:0007669"/>
    <property type="project" value="UniProtKB-UniRule"/>
</dbReference>
<evidence type="ECO:0000313" key="17">
    <source>
        <dbReference type="EMBL" id="EEG76486.1"/>
    </source>
</evidence>
<keyword evidence="6 14" id="KW-0004">4Fe-4S</keyword>
<comment type="function">
    <text evidence="1 14">Catalyzes the ferredoxin-dependent oxidative decarboxylation of arylpyruvates.</text>
</comment>
<dbReference type="InterPro" id="IPR017721">
    <property type="entry name" value="IorA"/>
</dbReference>
<name>C0GJD9_DETAL</name>
<evidence type="ECO:0000256" key="3">
    <source>
        <dbReference type="ARBA" id="ARBA00012812"/>
    </source>
</evidence>
<evidence type="ECO:0000256" key="13">
    <source>
        <dbReference type="ARBA" id="ARBA00048332"/>
    </source>
</evidence>
<organism evidence="17 18">
    <name type="scientific">Dethiobacter alkaliphilus AHT 1</name>
    <dbReference type="NCBI Taxonomy" id="555088"/>
    <lineage>
        <taxon>Bacteria</taxon>
        <taxon>Bacillati</taxon>
        <taxon>Bacillota</taxon>
        <taxon>Dethiobacteria</taxon>
        <taxon>Dethiobacterales</taxon>
        <taxon>Dethiobacteraceae</taxon>
        <taxon>Dethiobacter</taxon>
    </lineage>
</organism>
<feature type="binding site" evidence="15">
    <location>
        <position position="539"/>
    </location>
    <ligand>
        <name>[4Fe-4S] cluster</name>
        <dbReference type="ChEBI" id="CHEBI:49883"/>
        <label>1</label>
    </ligand>
</feature>
<feature type="binding site" evidence="15">
    <location>
        <position position="567"/>
    </location>
    <ligand>
        <name>[4Fe-4S] cluster</name>
        <dbReference type="ChEBI" id="CHEBI:49883"/>
        <label>2</label>
    </ligand>
</feature>
<evidence type="ECO:0000256" key="6">
    <source>
        <dbReference type="ARBA" id="ARBA00022485"/>
    </source>
</evidence>
<dbReference type="OrthoDB" id="9804603at2"/>
<evidence type="ECO:0000256" key="11">
    <source>
        <dbReference type="ARBA" id="ARBA00023014"/>
    </source>
</evidence>
<dbReference type="Pfam" id="PF01855">
    <property type="entry name" value="POR_N"/>
    <property type="match status" value="1"/>
</dbReference>
<evidence type="ECO:0000256" key="14">
    <source>
        <dbReference type="PIRNR" id="PIRNR006439"/>
    </source>
</evidence>
<feature type="domain" description="4Fe-4S ferredoxin-type" evidence="16">
    <location>
        <begin position="524"/>
        <end position="545"/>
    </location>
</feature>
<dbReference type="eggNOG" id="COG4231">
    <property type="taxonomic scope" value="Bacteria"/>
</dbReference>
<dbReference type="SUPFAM" id="SSF52518">
    <property type="entry name" value="Thiamin diphosphate-binding fold (THDP-binding)"/>
    <property type="match status" value="2"/>
</dbReference>
<dbReference type="CDD" id="cd02008">
    <property type="entry name" value="TPP_IOR_alpha"/>
    <property type="match status" value="1"/>
</dbReference>
<dbReference type="PIRSF" id="PIRSF006439">
    <property type="entry name" value="Indolepyruvate_ferr_oxidored"/>
    <property type="match status" value="1"/>
</dbReference>
<dbReference type="Gene3D" id="3.30.70.20">
    <property type="match status" value="1"/>
</dbReference>
<gene>
    <name evidence="17" type="ORF">DealDRAFT_2598</name>
</gene>
<feature type="binding site" evidence="15">
    <location>
        <position position="544"/>
    </location>
    <ligand>
        <name>[4Fe-4S] cluster</name>
        <dbReference type="ChEBI" id="CHEBI:49883"/>
        <label>2</label>
    </ligand>
</feature>
<dbReference type="GO" id="GO:0046872">
    <property type="term" value="F:metal ion binding"/>
    <property type="evidence" value="ECO:0007669"/>
    <property type="project" value="UniProtKB-UniRule"/>
</dbReference>
<feature type="binding site" evidence="15">
    <location>
        <position position="533"/>
    </location>
    <ligand>
        <name>[4Fe-4S] cluster</name>
        <dbReference type="ChEBI" id="CHEBI:49883"/>
        <label>1</label>
    </ligand>
</feature>
<feature type="binding site" evidence="15">
    <location>
        <position position="561"/>
    </location>
    <ligand>
        <name>[4Fe-4S] cluster</name>
        <dbReference type="ChEBI" id="CHEBI:49883"/>
        <label>2</label>
    </ligand>
</feature>
<dbReference type="EMBL" id="ACJM01000016">
    <property type="protein sequence ID" value="EEG76486.1"/>
    <property type="molecule type" value="Genomic_DNA"/>
</dbReference>
<dbReference type="Pfam" id="PF13237">
    <property type="entry name" value="Fer4_10"/>
    <property type="match status" value="1"/>
</dbReference>
<evidence type="ECO:0000256" key="9">
    <source>
        <dbReference type="ARBA" id="ARBA00023002"/>
    </source>
</evidence>
<keyword evidence="18" id="KW-1185">Reference proteome</keyword>
<dbReference type="InterPro" id="IPR002880">
    <property type="entry name" value="Pyrv_Fd/Flavodoxin_OxRdtase_N"/>
</dbReference>
<evidence type="ECO:0000256" key="12">
    <source>
        <dbReference type="ARBA" id="ARBA00030514"/>
    </source>
</evidence>
<dbReference type="PANTHER" id="PTHR43710">
    <property type="entry name" value="2-HYDROXYACYL-COA LYASE"/>
    <property type="match status" value="1"/>
</dbReference>
<evidence type="ECO:0000256" key="2">
    <source>
        <dbReference type="ARBA" id="ARBA00011238"/>
    </source>
</evidence>
<dbReference type="RefSeq" id="WP_008518165.1">
    <property type="nucleotide sequence ID" value="NZ_ACJM01000016.1"/>
</dbReference>
<dbReference type="SUPFAM" id="SSF52922">
    <property type="entry name" value="TK C-terminal domain-like"/>
    <property type="match status" value="1"/>
</dbReference>
<dbReference type="STRING" id="555088.DealDRAFT_2598"/>
<dbReference type="GO" id="GO:0030976">
    <property type="term" value="F:thiamine pyrophosphate binding"/>
    <property type="evidence" value="ECO:0007669"/>
    <property type="project" value="InterPro"/>
</dbReference>
<feature type="binding site" evidence="15">
    <location>
        <position position="571"/>
    </location>
    <ligand>
        <name>[4Fe-4S] cluster</name>
        <dbReference type="ChEBI" id="CHEBI:49883"/>
        <label>1</label>
    </ligand>
</feature>
<feature type="binding site" evidence="15">
    <location>
        <position position="536"/>
    </location>
    <ligand>
        <name>[4Fe-4S] cluster</name>
        <dbReference type="ChEBI" id="CHEBI:49883"/>
        <label>1</label>
    </ligand>
</feature>
<keyword evidence="7 14" id="KW-0479">Metal-binding</keyword>
<dbReference type="Gene3D" id="3.40.50.970">
    <property type="match status" value="2"/>
</dbReference>
<evidence type="ECO:0000313" key="18">
    <source>
        <dbReference type="Proteomes" id="UP000006443"/>
    </source>
</evidence>
<keyword evidence="17" id="KW-0670">Pyruvate</keyword>
<dbReference type="InterPro" id="IPR045025">
    <property type="entry name" value="HACL1-like"/>
</dbReference>
<evidence type="ECO:0000256" key="7">
    <source>
        <dbReference type="ARBA" id="ARBA00022723"/>
    </source>
</evidence>
<dbReference type="FunFam" id="3.40.50.970:FF:000039">
    <property type="entry name" value="Indolepyruvate oxidoreductase subunit IorA"/>
    <property type="match status" value="1"/>
</dbReference>
<evidence type="ECO:0000259" key="16">
    <source>
        <dbReference type="PROSITE" id="PS51379"/>
    </source>
</evidence>
<dbReference type="Pfam" id="PF02775">
    <property type="entry name" value="TPP_enzyme_C"/>
    <property type="match status" value="1"/>
</dbReference>
<dbReference type="InterPro" id="IPR009014">
    <property type="entry name" value="Transketo_C/PFOR_II"/>
</dbReference>
<dbReference type="InterPro" id="IPR011766">
    <property type="entry name" value="TPP_enzyme_TPP-bd"/>
</dbReference>
<proteinExistence type="predicted"/>
<dbReference type="AlphaFoldDB" id="C0GJD9"/>
<dbReference type="GO" id="GO:0043805">
    <property type="term" value="F:indolepyruvate ferredoxin oxidoreductase activity"/>
    <property type="evidence" value="ECO:0007669"/>
    <property type="project" value="UniProtKB-UniRule"/>
</dbReference>
<keyword evidence="11 14" id="KW-0411">Iron-sulfur</keyword>
<comment type="catalytic activity">
    <reaction evidence="13 14">
        <text>indole-3-pyruvate + 2 oxidized [2Fe-2S]-[ferredoxin] + CoA = (indol-3-yl)acetyl-CoA + 2 reduced [2Fe-2S]-[ferredoxin] + CO2 + H(+)</text>
        <dbReference type="Rhea" id="RHEA:12645"/>
        <dbReference type="Rhea" id="RHEA-COMP:10000"/>
        <dbReference type="Rhea" id="RHEA-COMP:10001"/>
        <dbReference type="ChEBI" id="CHEBI:15378"/>
        <dbReference type="ChEBI" id="CHEBI:16526"/>
        <dbReference type="ChEBI" id="CHEBI:17640"/>
        <dbReference type="ChEBI" id="CHEBI:33737"/>
        <dbReference type="ChEBI" id="CHEBI:33738"/>
        <dbReference type="ChEBI" id="CHEBI:57271"/>
        <dbReference type="ChEBI" id="CHEBI:57287"/>
        <dbReference type="EC" id="1.2.7.8"/>
    </reaction>
</comment>
<comment type="subunit">
    <text evidence="2">Heterodimer of the IorA and IorB subunits.</text>
</comment>
<dbReference type="PANTHER" id="PTHR43710:SF5">
    <property type="entry name" value="INDOLEPYRUVATE FERREDOXIN OXIDOREDUCTASE ALPHA SUBUNIT"/>
    <property type="match status" value="1"/>
</dbReference>
<dbReference type="InterPro" id="IPR017896">
    <property type="entry name" value="4Fe4S_Fe-S-bd"/>
</dbReference>
<dbReference type="PROSITE" id="PS51379">
    <property type="entry name" value="4FE4S_FER_2"/>
    <property type="match status" value="2"/>
</dbReference>
<dbReference type="CDD" id="cd07034">
    <property type="entry name" value="TPP_PYR_PFOR_IOR-alpha_like"/>
    <property type="match status" value="1"/>
</dbReference>
<dbReference type="SUPFAM" id="SSF54862">
    <property type="entry name" value="4Fe-4S ferredoxins"/>
    <property type="match status" value="1"/>
</dbReference>
<evidence type="ECO:0000256" key="15">
    <source>
        <dbReference type="PIRSR" id="PIRSR006439-50"/>
    </source>
</evidence>
<comment type="cofactor">
    <cofactor evidence="14 15">
        <name>[4Fe-4S] cluster</name>
        <dbReference type="ChEBI" id="CHEBI:49883"/>
    </cofactor>
    <text evidence="14 15">Binds 2 [4Fe-4S] clusters. In this family the first cluster has a non-standard and varying [4Fe-4S] binding motif CX(2)CX(2)CX(4-5)CP.</text>
</comment>
<feature type="binding site" evidence="15">
    <location>
        <position position="564"/>
    </location>
    <ligand>
        <name>[4Fe-4S] cluster</name>
        <dbReference type="ChEBI" id="CHEBI:49883"/>
        <label>2</label>
    </ligand>
</feature>